<proteinExistence type="predicted"/>
<dbReference type="AlphaFoldDB" id="A0A336LVP2"/>
<accession>A0A336LVP2</accession>
<evidence type="ECO:0000313" key="2">
    <source>
        <dbReference type="EMBL" id="SSX21890.1"/>
    </source>
</evidence>
<reference evidence="2" key="2">
    <citation type="submission" date="2018-07" db="EMBL/GenBank/DDBJ databases">
        <authorList>
            <person name="Quirk P.G."/>
            <person name="Krulwich T.A."/>
        </authorList>
    </citation>
    <scope>NUCLEOTIDE SEQUENCE</scope>
</reference>
<organism evidence="2">
    <name type="scientific">Culicoides sonorensis</name>
    <name type="common">Biting midge</name>
    <dbReference type="NCBI Taxonomy" id="179676"/>
    <lineage>
        <taxon>Eukaryota</taxon>
        <taxon>Metazoa</taxon>
        <taxon>Ecdysozoa</taxon>
        <taxon>Arthropoda</taxon>
        <taxon>Hexapoda</taxon>
        <taxon>Insecta</taxon>
        <taxon>Pterygota</taxon>
        <taxon>Neoptera</taxon>
        <taxon>Endopterygota</taxon>
        <taxon>Diptera</taxon>
        <taxon>Nematocera</taxon>
        <taxon>Chironomoidea</taxon>
        <taxon>Ceratopogonidae</taxon>
        <taxon>Ceratopogoninae</taxon>
        <taxon>Culicoides</taxon>
        <taxon>Monoculicoides</taxon>
    </lineage>
</organism>
<sequence>MLSHNKIQSIYNDCRGILLLFDDNKQIQIKSLVKEFLTLTGENLEKIAVEAGFNNVPRFLQASKYFEVFKEDGEFFVGLKRKVMKESGNCSQKQNKGDKTAVLVEDGRNKMHDEPEQMEVDISNSNINETKDQNPECDSIICIDDDEKEVAIEPQFIVEISDLPRYDKSLEKEKEVTKNTKALSSKDLRHLINARKIGFSREWKNDMYFKLYPEEKQRQEILLAEKLNGCLLRHHELQK</sequence>
<evidence type="ECO:0000313" key="1">
    <source>
        <dbReference type="EMBL" id="SSX01510.1"/>
    </source>
</evidence>
<gene>
    <name evidence="2" type="primary">CSON005555</name>
</gene>
<reference evidence="1" key="1">
    <citation type="submission" date="2018-04" db="EMBL/GenBank/DDBJ databases">
        <authorList>
            <person name="Go L.Y."/>
            <person name="Mitchell J.A."/>
        </authorList>
    </citation>
    <scope>NUCLEOTIDE SEQUENCE</scope>
    <source>
        <tissue evidence="1">Whole organism</tissue>
    </source>
</reference>
<protein>
    <submittedName>
        <fullName evidence="2">CSON005555 protein</fullName>
    </submittedName>
</protein>
<dbReference type="VEuPathDB" id="VectorBase:CSON005555"/>
<dbReference type="EMBL" id="UFQS01000218">
    <property type="protein sequence ID" value="SSX01510.1"/>
    <property type="molecule type" value="Genomic_DNA"/>
</dbReference>
<name>A0A336LVP2_CULSO</name>
<dbReference type="EMBL" id="UFQT01000218">
    <property type="protein sequence ID" value="SSX21890.1"/>
    <property type="molecule type" value="Genomic_DNA"/>
</dbReference>